<feature type="domain" description="Glutamyl/glutaminyl-tRNA synthetase class Ib catalytic" evidence="10">
    <location>
        <begin position="2"/>
        <end position="81"/>
    </location>
</feature>
<dbReference type="InterPro" id="IPR049940">
    <property type="entry name" value="GluQ/Sye"/>
</dbReference>
<evidence type="ECO:0000313" key="13">
    <source>
        <dbReference type="Proteomes" id="UP000176751"/>
    </source>
</evidence>
<dbReference type="EC" id="6.1.1.17" evidence="2"/>
<dbReference type="InterPro" id="IPR008925">
    <property type="entry name" value="aa_tRNA-synth_I_cd-bd_sf"/>
</dbReference>
<protein>
    <recommendedName>
        <fullName evidence="2">glutamate--tRNA ligase</fullName>
        <ecNumber evidence="2">6.1.1.17</ecNumber>
    </recommendedName>
    <alternativeName>
        <fullName evidence="8">Glutamyl-tRNA synthetase</fullName>
    </alternativeName>
</protein>
<evidence type="ECO:0000256" key="5">
    <source>
        <dbReference type="ARBA" id="ARBA00022840"/>
    </source>
</evidence>
<dbReference type="GO" id="GO:0000049">
    <property type="term" value="F:tRNA binding"/>
    <property type="evidence" value="ECO:0007669"/>
    <property type="project" value="InterPro"/>
</dbReference>
<dbReference type="InterPro" id="IPR033910">
    <property type="entry name" value="GluRS_core"/>
</dbReference>
<dbReference type="GO" id="GO:0004818">
    <property type="term" value="F:glutamate-tRNA ligase activity"/>
    <property type="evidence" value="ECO:0007669"/>
    <property type="project" value="UniProtKB-EC"/>
</dbReference>
<dbReference type="CDD" id="cd00808">
    <property type="entry name" value="GluRS_core"/>
    <property type="match status" value="1"/>
</dbReference>
<accession>A0A1F5HCE7</accession>
<dbReference type="Proteomes" id="UP000176751">
    <property type="component" value="Unassembled WGS sequence"/>
</dbReference>
<evidence type="ECO:0000256" key="1">
    <source>
        <dbReference type="ARBA" id="ARBA00007894"/>
    </source>
</evidence>
<keyword evidence="6 9" id="KW-0648">Protein biosynthesis</keyword>
<dbReference type="InterPro" id="IPR014729">
    <property type="entry name" value="Rossmann-like_a/b/a_fold"/>
</dbReference>
<evidence type="ECO:0000256" key="6">
    <source>
        <dbReference type="ARBA" id="ARBA00022917"/>
    </source>
</evidence>
<reference evidence="12 13" key="1">
    <citation type="journal article" date="2016" name="Nat. Commun.">
        <title>Thousands of microbial genomes shed light on interconnected biogeochemical processes in an aquifer system.</title>
        <authorList>
            <person name="Anantharaman K."/>
            <person name="Brown C.T."/>
            <person name="Hug L.A."/>
            <person name="Sharon I."/>
            <person name="Castelle C.J."/>
            <person name="Probst A.J."/>
            <person name="Thomas B.C."/>
            <person name="Singh A."/>
            <person name="Wilkins M.J."/>
            <person name="Karaoz U."/>
            <person name="Brodie E.L."/>
            <person name="Williams K.H."/>
            <person name="Hubbard S.S."/>
            <person name="Banfield J.F."/>
        </authorList>
    </citation>
    <scope>NUCLEOTIDE SEQUENCE [LARGE SCALE GENOMIC DNA]</scope>
</reference>
<proteinExistence type="inferred from homology"/>
<dbReference type="GO" id="GO:0008270">
    <property type="term" value="F:zinc ion binding"/>
    <property type="evidence" value="ECO:0007669"/>
    <property type="project" value="InterPro"/>
</dbReference>
<evidence type="ECO:0000256" key="8">
    <source>
        <dbReference type="ARBA" id="ARBA00030865"/>
    </source>
</evidence>
<evidence type="ECO:0000259" key="10">
    <source>
        <dbReference type="Pfam" id="PF00749"/>
    </source>
</evidence>
<dbReference type="Gene3D" id="1.10.10.350">
    <property type="match status" value="1"/>
</dbReference>
<name>A0A1F5HCE7_9BACT</name>
<comment type="similarity">
    <text evidence="1">Belongs to the class-I aminoacyl-tRNA synthetase family. Glutamate--tRNA ligase type 1 subfamily.</text>
</comment>
<keyword evidence="5 9" id="KW-0067">ATP-binding</keyword>
<dbReference type="PANTHER" id="PTHR43311">
    <property type="entry name" value="GLUTAMATE--TRNA LIGASE"/>
    <property type="match status" value="1"/>
</dbReference>
<dbReference type="InterPro" id="IPR000924">
    <property type="entry name" value="Glu/Gln-tRNA-synth"/>
</dbReference>
<dbReference type="GO" id="GO:0005524">
    <property type="term" value="F:ATP binding"/>
    <property type="evidence" value="ECO:0007669"/>
    <property type="project" value="UniProtKB-KW"/>
</dbReference>
<dbReference type="Pfam" id="PF19269">
    <property type="entry name" value="Anticodon_2"/>
    <property type="match status" value="1"/>
</dbReference>
<dbReference type="Gene3D" id="3.40.50.620">
    <property type="entry name" value="HUPs"/>
    <property type="match status" value="2"/>
</dbReference>
<dbReference type="InterPro" id="IPR020058">
    <property type="entry name" value="Glu/Gln-tRNA-synth_Ib_cat-dom"/>
</dbReference>
<dbReference type="SUPFAM" id="SSF52374">
    <property type="entry name" value="Nucleotidylyl transferase"/>
    <property type="match status" value="1"/>
</dbReference>
<evidence type="ECO:0000256" key="9">
    <source>
        <dbReference type="RuleBase" id="RU363037"/>
    </source>
</evidence>
<organism evidence="12 13">
    <name type="scientific">Candidatus Curtissbacteria bacterium RIFOXYA1_FULL_41_14</name>
    <dbReference type="NCBI Taxonomy" id="1797737"/>
    <lineage>
        <taxon>Bacteria</taxon>
        <taxon>Candidatus Curtissiibacteriota</taxon>
    </lineage>
</organism>
<evidence type="ECO:0000256" key="7">
    <source>
        <dbReference type="ARBA" id="ARBA00023146"/>
    </source>
</evidence>
<gene>
    <name evidence="12" type="ORF">A2196_02110</name>
</gene>
<evidence type="ECO:0000256" key="4">
    <source>
        <dbReference type="ARBA" id="ARBA00022741"/>
    </source>
</evidence>
<dbReference type="InterPro" id="IPR045462">
    <property type="entry name" value="aa-tRNA-synth_I_cd-bd"/>
</dbReference>
<dbReference type="SUPFAM" id="SSF48163">
    <property type="entry name" value="An anticodon-binding domain of class I aminoacyl-tRNA synthetases"/>
    <property type="match status" value="1"/>
</dbReference>
<dbReference type="STRING" id="1797737.A2196_02110"/>
<sequence>MGNIRTALFDFLYAKNQDGTFILRLEDTDRKRLVPGSREIIQESLSVLGLKWDEYYEQSRRLDLYQKHLKILKDQKLVYEDQGSWRFKIPKGKTLKWQDLVHGEIKFLSDVLEDFIIVKSDGFPTYHFASVVDDHDMQISHVIRGDEWISSTPKHLLLYEAFSWLYPAFIHLPPILGPDRKKLSKREGAKSVIEYIDEGYLPEALVNFLSLLGWAPKDDREIFSLNDLTREFSLDRLNKNSPIFNGEKLNWFNREWMKKIKDDRLAKQIKTLFPQYDLEKIRSLIPLVRERMKTLLEFPKMADFFFNRPKISNIPKISLSVSLIADVISVFEKSKVWNNSVIRKLIEETAVLKKIDRIELISAVRNIVSGSIITPPLYESMEQLGQEETITRLKNYVKKK</sequence>
<dbReference type="InterPro" id="IPR020751">
    <property type="entry name" value="aa-tRNA-synth_I_codon-bd_sub2"/>
</dbReference>
<dbReference type="Pfam" id="PF00749">
    <property type="entry name" value="tRNA-synt_1c"/>
    <property type="match status" value="2"/>
</dbReference>
<feature type="domain" description="Aminoacyl-tRNA synthetase class I anticodon-binding" evidence="11">
    <location>
        <begin position="265"/>
        <end position="396"/>
    </location>
</feature>
<evidence type="ECO:0000256" key="2">
    <source>
        <dbReference type="ARBA" id="ARBA00012835"/>
    </source>
</evidence>
<keyword evidence="3 9" id="KW-0436">Ligase</keyword>
<evidence type="ECO:0000259" key="11">
    <source>
        <dbReference type="Pfam" id="PF19269"/>
    </source>
</evidence>
<dbReference type="EMBL" id="MFCA01000025">
    <property type="protein sequence ID" value="OGE01834.1"/>
    <property type="molecule type" value="Genomic_DNA"/>
</dbReference>
<dbReference type="PRINTS" id="PR00987">
    <property type="entry name" value="TRNASYNTHGLU"/>
</dbReference>
<keyword evidence="4 9" id="KW-0547">Nucleotide-binding</keyword>
<dbReference type="PANTHER" id="PTHR43311:SF2">
    <property type="entry name" value="GLUTAMATE--TRNA LIGASE, MITOCHONDRIAL-RELATED"/>
    <property type="match status" value="1"/>
</dbReference>
<evidence type="ECO:0000313" key="12">
    <source>
        <dbReference type="EMBL" id="OGE01834.1"/>
    </source>
</evidence>
<dbReference type="InterPro" id="IPR004527">
    <property type="entry name" value="Glu-tRNA-ligase_bac/mito"/>
</dbReference>
<keyword evidence="7 9" id="KW-0030">Aminoacyl-tRNA synthetase</keyword>
<dbReference type="AlphaFoldDB" id="A0A1F5HCE7"/>
<dbReference type="NCBIfam" id="TIGR00464">
    <property type="entry name" value="gltX_bact"/>
    <property type="match status" value="1"/>
</dbReference>
<evidence type="ECO:0000256" key="3">
    <source>
        <dbReference type="ARBA" id="ARBA00022598"/>
    </source>
</evidence>
<dbReference type="GO" id="GO:0006424">
    <property type="term" value="P:glutamyl-tRNA aminoacylation"/>
    <property type="evidence" value="ECO:0007669"/>
    <property type="project" value="InterPro"/>
</dbReference>
<comment type="caution">
    <text evidence="12">The sequence shown here is derived from an EMBL/GenBank/DDBJ whole genome shotgun (WGS) entry which is preliminary data.</text>
</comment>
<feature type="domain" description="Glutamyl/glutaminyl-tRNA synthetase class Ib catalytic" evidence="10">
    <location>
        <begin position="83"/>
        <end position="251"/>
    </location>
</feature>